<dbReference type="EMBL" id="SHOA02000204">
    <property type="protein sequence ID" value="TDH65992.1"/>
    <property type="molecule type" value="Genomic_DNA"/>
</dbReference>
<dbReference type="AlphaFoldDB" id="A0A976FFV2"/>
<organism evidence="1 2">
    <name type="scientific">Bremia lactucae</name>
    <name type="common">Lettuce downy mildew</name>
    <dbReference type="NCBI Taxonomy" id="4779"/>
    <lineage>
        <taxon>Eukaryota</taxon>
        <taxon>Sar</taxon>
        <taxon>Stramenopiles</taxon>
        <taxon>Oomycota</taxon>
        <taxon>Peronosporomycetes</taxon>
        <taxon>Peronosporales</taxon>
        <taxon>Peronosporaceae</taxon>
        <taxon>Bremia</taxon>
    </lineage>
</organism>
<proteinExistence type="predicted"/>
<accession>A0A976FFV2</accession>
<dbReference type="RefSeq" id="XP_067815491.1">
    <property type="nucleotide sequence ID" value="XM_067959945.1"/>
</dbReference>
<protein>
    <submittedName>
        <fullName evidence="1">Uncharacterized protein</fullName>
    </submittedName>
</protein>
<dbReference type="KEGG" id="blac:94345616"/>
<dbReference type="OrthoDB" id="120945at2759"/>
<dbReference type="Proteomes" id="UP000294530">
    <property type="component" value="Unassembled WGS sequence"/>
</dbReference>
<keyword evidence="2" id="KW-1185">Reference proteome</keyword>
<dbReference type="GeneID" id="94345616"/>
<sequence length="73" mass="8367">MLMEKLELEVNEGEMMYVGLEYLSTDPVGRYLDSTDILKIPSYALCNFGYDVATQTKPQIWTGVPKEFRLASR</sequence>
<evidence type="ECO:0000313" key="2">
    <source>
        <dbReference type="Proteomes" id="UP000294530"/>
    </source>
</evidence>
<reference evidence="1 2" key="1">
    <citation type="journal article" date="2021" name="Genome Biol.">
        <title>AFLAP: assembly-free linkage analysis pipeline using k-mers from genome sequencing data.</title>
        <authorList>
            <person name="Fletcher K."/>
            <person name="Zhang L."/>
            <person name="Gil J."/>
            <person name="Han R."/>
            <person name="Cavanaugh K."/>
            <person name="Michelmore R."/>
        </authorList>
    </citation>
    <scope>NUCLEOTIDE SEQUENCE [LARGE SCALE GENOMIC DNA]</scope>
    <source>
        <strain evidence="1 2">SF5</strain>
    </source>
</reference>
<gene>
    <name evidence="1" type="ORF">CCR75_001844</name>
</gene>
<evidence type="ECO:0000313" key="1">
    <source>
        <dbReference type="EMBL" id="TDH65992.1"/>
    </source>
</evidence>
<comment type="caution">
    <text evidence="1">The sequence shown here is derived from an EMBL/GenBank/DDBJ whole genome shotgun (WGS) entry which is preliminary data.</text>
</comment>
<name>A0A976FFV2_BRELC</name>